<keyword evidence="3" id="KW-1185">Reference proteome</keyword>
<organism evidence="2 3">
    <name type="scientific">Thermocladium modestius</name>
    <dbReference type="NCBI Taxonomy" id="62609"/>
    <lineage>
        <taxon>Archaea</taxon>
        <taxon>Thermoproteota</taxon>
        <taxon>Thermoprotei</taxon>
        <taxon>Thermoproteales</taxon>
        <taxon>Thermoproteaceae</taxon>
        <taxon>Thermocladium</taxon>
    </lineage>
</organism>
<evidence type="ECO:0000313" key="3">
    <source>
        <dbReference type="Proteomes" id="UP000610960"/>
    </source>
</evidence>
<dbReference type="Proteomes" id="UP000610960">
    <property type="component" value="Unassembled WGS sequence"/>
</dbReference>
<proteinExistence type="predicted"/>
<gene>
    <name evidence="2" type="ORF">GCM10007981_14430</name>
</gene>
<sequence>MDEWSGVGNSHSGEAMRVKAVNRKPMNRPEGTLAPQGGEEVSELLESPTTYEART</sequence>
<accession>A0A830GZQ8</accession>
<reference evidence="2" key="2">
    <citation type="submission" date="2020-09" db="EMBL/GenBank/DDBJ databases">
        <authorList>
            <person name="Sun Q."/>
            <person name="Ohkuma M."/>
        </authorList>
    </citation>
    <scope>NUCLEOTIDE SEQUENCE</scope>
    <source>
        <strain evidence="2">JCM 10088</strain>
    </source>
</reference>
<dbReference type="EMBL" id="BMNL01000003">
    <property type="protein sequence ID" value="GGP21672.1"/>
    <property type="molecule type" value="Genomic_DNA"/>
</dbReference>
<name>A0A830GZQ8_9CREN</name>
<reference evidence="2" key="1">
    <citation type="journal article" date="2014" name="Int. J. Syst. Evol. Microbiol.">
        <title>Complete genome sequence of Corynebacterium casei LMG S-19264T (=DSM 44701T), isolated from a smear-ripened cheese.</title>
        <authorList>
            <consortium name="US DOE Joint Genome Institute (JGI-PGF)"/>
            <person name="Walter F."/>
            <person name="Albersmeier A."/>
            <person name="Kalinowski J."/>
            <person name="Ruckert C."/>
        </authorList>
    </citation>
    <scope>NUCLEOTIDE SEQUENCE</scope>
    <source>
        <strain evidence="2">JCM 10088</strain>
    </source>
</reference>
<feature type="region of interest" description="Disordered" evidence="1">
    <location>
        <begin position="1"/>
        <end position="55"/>
    </location>
</feature>
<dbReference type="AlphaFoldDB" id="A0A830GZQ8"/>
<evidence type="ECO:0000313" key="2">
    <source>
        <dbReference type="EMBL" id="GGP21672.1"/>
    </source>
</evidence>
<comment type="caution">
    <text evidence="2">The sequence shown here is derived from an EMBL/GenBank/DDBJ whole genome shotgun (WGS) entry which is preliminary data.</text>
</comment>
<protein>
    <submittedName>
        <fullName evidence="2">Uncharacterized protein</fullName>
    </submittedName>
</protein>
<evidence type="ECO:0000256" key="1">
    <source>
        <dbReference type="SAM" id="MobiDB-lite"/>
    </source>
</evidence>